<comment type="caution">
    <text evidence="3">The sequence shown here is derived from an EMBL/GenBank/DDBJ whole genome shotgun (WGS) entry which is preliminary data.</text>
</comment>
<name>A0A6A4KIT6_APOLU</name>
<organism evidence="3 4">
    <name type="scientific">Apolygus lucorum</name>
    <name type="common">Small green plant bug</name>
    <name type="synonym">Lygocoris lucorum</name>
    <dbReference type="NCBI Taxonomy" id="248454"/>
    <lineage>
        <taxon>Eukaryota</taxon>
        <taxon>Metazoa</taxon>
        <taxon>Ecdysozoa</taxon>
        <taxon>Arthropoda</taxon>
        <taxon>Hexapoda</taxon>
        <taxon>Insecta</taxon>
        <taxon>Pterygota</taxon>
        <taxon>Neoptera</taxon>
        <taxon>Paraneoptera</taxon>
        <taxon>Hemiptera</taxon>
        <taxon>Heteroptera</taxon>
        <taxon>Panheteroptera</taxon>
        <taxon>Cimicomorpha</taxon>
        <taxon>Miridae</taxon>
        <taxon>Mirini</taxon>
        <taxon>Apolygus</taxon>
    </lineage>
</organism>
<protein>
    <recommendedName>
        <fullName evidence="2">HTH psq-type domain-containing protein</fullName>
    </recommendedName>
</protein>
<dbReference type="OrthoDB" id="10031330at2759"/>
<dbReference type="GO" id="GO:0003677">
    <property type="term" value="F:DNA binding"/>
    <property type="evidence" value="ECO:0007669"/>
    <property type="project" value="InterPro"/>
</dbReference>
<keyword evidence="4" id="KW-1185">Reference proteome</keyword>
<evidence type="ECO:0000259" key="2">
    <source>
        <dbReference type="Pfam" id="PF05225"/>
    </source>
</evidence>
<dbReference type="GO" id="GO:0005634">
    <property type="term" value="C:nucleus"/>
    <property type="evidence" value="ECO:0007669"/>
    <property type="project" value="UniProtKB-SubCell"/>
</dbReference>
<dbReference type="Pfam" id="PF05225">
    <property type="entry name" value="HTH_psq"/>
    <property type="match status" value="1"/>
</dbReference>
<dbReference type="AlphaFoldDB" id="A0A6A4KIT6"/>
<evidence type="ECO:0000313" key="3">
    <source>
        <dbReference type="EMBL" id="KAF6215738.1"/>
    </source>
</evidence>
<dbReference type="SUPFAM" id="SSF46689">
    <property type="entry name" value="Homeodomain-like"/>
    <property type="match status" value="1"/>
</dbReference>
<comment type="subcellular location">
    <subcellularLocation>
        <location evidence="1">Nucleus</location>
    </subcellularLocation>
</comment>
<accession>A0A6A4KIT6</accession>
<feature type="domain" description="HTH psq-type" evidence="2">
    <location>
        <begin position="23"/>
        <end position="64"/>
    </location>
</feature>
<evidence type="ECO:0000313" key="4">
    <source>
        <dbReference type="Proteomes" id="UP000466442"/>
    </source>
</evidence>
<gene>
    <name evidence="3" type="ORF">GE061_000070</name>
</gene>
<dbReference type="Proteomes" id="UP000466442">
    <property type="component" value="Linkage Group LG1"/>
</dbReference>
<proteinExistence type="predicted"/>
<reference evidence="3" key="1">
    <citation type="journal article" date="2021" name="Mol. Ecol. Resour.">
        <title>Apolygus lucorum genome provides insights into omnivorousness and mesophyll feeding.</title>
        <authorList>
            <person name="Liu Y."/>
            <person name="Liu H."/>
            <person name="Wang H."/>
            <person name="Huang T."/>
            <person name="Liu B."/>
            <person name="Yang B."/>
            <person name="Yin L."/>
            <person name="Li B."/>
            <person name="Zhang Y."/>
            <person name="Zhang S."/>
            <person name="Jiang F."/>
            <person name="Zhang X."/>
            <person name="Ren Y."/>
            <person name="Wang B."/>
            <person name="Wang S."/>
            <person name="Lu Y."/>
            <person name="Wu K."/>
            <person name="Fan W."/>
            <person name="Wang G."/>
        </authorList>
    </citation>
    <scope>NUCLEOTIDE SEQUENCE</scope>
    <source>
        <strain evidence="3">12Hb</strain>
    </source>
</reference>
<dbReference type="Gene3D" id="1.10.10.60">
    <property type="entry name" value="Homeodomain-like"/>
    <property type="match status" value="1"/>
</dbReference>
<dbReference type="EMBL" id="WIXP02000001">
    <property type="protein sequence ID" value="KAF6215738.1"/>
    <property type="molecule type" value="Genomic_DNA"/>
</dbReference>
<sequence length="112" mass="12435">MVARRKKLRFRKSGDKLKKLQYSEETMLAAIEDLRAGLPVATAAKKHIVPRATLRDKVNGRTPVGRRMGPHSILSETEEKVLVKWIKLMSEKGFPSTPAMLLASAACYADDG</sequence>
<evidence type="ECO:0000256" key="1">
    <source>
        <dbReference type="ARBA" id="ARBA00004123"/>
    </source>
</evidence>
<dbReference type="InterPro" id="IPR007889">
    <property type="entry name" value="HTH_Psq"/>
</dbReference>
<dbReference type="InterPro" id="IPR009057">
    <property type="entry name" value="Homeodomain-like_sf"/>
</dbReference>